<name>A0ABM5V4H3_9BURK</name>
<evidence type="ECO:0008006" key="3">
    <source>
        <dbReference type="Google" id="ProtNLM"/>
    </source>
</evidence>
<keyword evidence="2" id="KW-1185">Reference proteome</keyword>
<evidence type="ECO:0000313" key="1">
    <source>
        <dbReference type="EMBL" id="AKZ64527.1"/>
    </source>
</evidence>
<evidence type="ECO:0000313" key="2">
    <source>
        <dbReference type="Proteomes" id="UP000063429"/>
    </source>
</evidence>
<protein>
    <recommendedName>
        <fullName evidence="3">Ribosomal protein S3AE</fullName>
    </recommendedName>
</protein>
<gene>
    <name evidence="1" type="ORF">F506_19385</name>
</gene>
<sequence>MLQSLSHIPVHRLRKECPPGACVCDRESLLDSAATNPDTDVRVLMLTQEQERRLLERIERISSYDDLQYVAGLLYQQLGVVLRIAPSPREVRTVRGFLILLEERPGLCKKTRQAVPAAIRKCLENNPDIAFAILNAHDLLGGA</sequence>
<organism evidence="1 2">
    <name type="scientific">Herbaspirillum hiltneri N3</name>
    <dbReference type="NCBI Taxonomy" id="1262470"/>
    <lineage>
        <taxon>Bacteria</taxon>
        <taxon>Pseudomonadati</taxon>
        <taxon>Pseudomonadota</taxon>
        <taxon>Betaproteobacteria</taxon>
        <taxon>Burkholderiales</taxon>
        <taxon>Oxalobacteraceae</taxon>
        <taxon>Herbaspirillum</taxon>
    </lineage>
</organism>
<proteinExistence type="predicted"/>
<dbReference type="EMBL" id="CP011409">
    <property type="protein sequence ID" value="AKZ64527.1"/>
    <property type="molecule type" value="Genomic_DNA"/>
</dbReference>
<dbReference type="RefSeq" id="WP_053200137.1">
    <property type="nucleotide sequence ID" value="NZ_CP011409.1"/>
</dbReference>
<accession>A0ABM5V4H3</accession>
<reference evidence="2" key="1">
    <citation type="journal article" date="2015" name="Genome Announc.">
        <title>Complete Genome Sequence of Herbaspirillum hiltneri N3 (DSM 17495), Isolated from Surface-Sterilized Wheat Roots.</title>
        <authorList>
            <person name="Guizelini D."/>
            <person name="Saizaki P.M."/>
            <person name="Coimbra N.A."/>
            <person name="Weiss V.A."/>
            <person name="Faoro H."/>
            <person name="Sfeir M.Z."/>
            <person name="Baura V.A."/>
            <person name="Monteiro R.A."/>
            <person name="Chubatsu L.S."/>
            <person name="Souza E.M."/>
            <person name="Cruz L.M."/>
            <person name="Pedrosa F.O."/>
            <person name="Raittz R.T."/>
            <person name="Marchaukoski J.N."/>
            <person name="Steffens M.B."/>
        </authorList>
    </citation>
    <scope>NUCLEOTIDE SEQUENCE [LARGE SCALE GENOMIC DNA]</scope>
    <source>
        <strain evidence="2">N3</strain>
    </source>
</reference>
<dbReference type="Proteomes" id="UP000063429">
    <property type="component" value="Chromosome"/>
</dbReference>